<evidence type="ECO:0000259" key="1">
    <source>
        <dbReference type="SMART" id="SM00470"/>
    </source>
</evidence>
<keyword evidence="3" id="KW-1185">Reference proteome</keyword>
<evidence type="ECO:0000313" key="2">
    <source>
        <dbReference type="EMBL" id="NHR07437.1"/>
    </source>
</evidence>
<dbReference type="SUPFAM" id="SSF110849">
    <property type="entry name" value="ParB/Sulfiredoxin"/>
    <property type="match status" value="1"/>
</dbReference>
<gene>
    <name evidence="2" type="ORF">HA052_19790</name>
</gene>
<name>A0ABX0LD38_9NEIS</name>
<dbReference type="SMART" id="SM00470">
    <property type="entry name" value="ParB"/>
    <property type="match status" value="1"/>
</dbReference>
<dbReference type="PANTHER" id="PTHR33375">
    <property type="entry name" value="CHROMOSOME-PARTITIONING PROTEIN PARB-RELATED"/>
    <property type="match status" value="1"/>
</dbReference>
<dbReference type="Pfam" id="PF02195">
    <property type="entry name" value="ParB_N"/>
    <property type="match status" value="1"/>
</dbReference>
<dbReference type="Gene3D" id="3.90.1530.10">
    <property type="entry name" value="Conserved hypothetical protein from pyrococcus furiosus pfu- 392566-001, ParB domain"/>
    <property type="match status" value="1"/>
</dbReference>
<sequence length="98" mass="11093">MPKIVQIKLSLLKYYEPLRGDTHTNKYTRAIADDIKKNGVKKPLIVRPVGDMYEVVCGLARWKGALIANLPTVPAEVRQLTDKEAAKLAFMDNQQQKK</sequence>
<protein>
    <submittedName>
        <fullName evidence="2">ParB N-terminal domain-containing protein</fullName>
    </submittedName>
</protein>
<evidence type="ECO:0000313" key="3">
    <source>
        <dbReference type="Proteomes" id="UP001515641"/>
    </source>
</evidence>
<dbReference type="PANTHER" id="PTHR33375:SF1">
    <property type="entry name" value="CHROMOSOME-PARTITIONING PROTEIN PARB-RELATED"/>
    <property type="match status" value="1"/>
</dbReference>
<dbReference type="EMBL" id="JAAOMA010000034">
    <property type="protein sequence ID" value="NHR07437.1"/>
    <property type="molecule type" value="Genomic_DNA"/>
</dbReference>
<dbReference type="RefSeq" id="WP_166453245.1">
    <property type="nucleotide sequence ID" value="NZ_JAAOMA010000034.1"/>
</dbReference>
<proteinExistence type="predicted"/>
<reference evidence="2 3" key="1">
    <citation type="submission" date="2020-03" db="EMBL/GenBank/DDBJ databases">
        <title>Draft genome sequence of environmentally isolated cultures.</title>
        <authorList>
            <person name="Wilson H.S."/>
            <person name="De Leon M.E."/>
        </authorList>
    </citation>
    <scope>NUCLEOTIDE SEQUENCE [LARGE SCALE GENOMIC DNA]</scope>
    <source>
        <strain evidence="2 3">HSC-31F16</strain>
    </source>
</reference>
<comment type="caution">
    <text evidence="2">The sequence shown here is derived from an EMBL/GenBank/DDBJ whole genome shotgun (WGS) entry which is preliminary data.</text>
</comment>
<accession>A0ABX0LD38</accession>
<organism evidence="2 3">
    <name type="scientific">Chromobacterium fluminis</name>
    <dbReference type="NCBI Taxonomy" id="3044269"/>
    <lineage>
        <taxon>Bacteria</taxon>
        <taxon>Pseudomonadati</taxon>
        <taxon>Pseudomonadota</taxon>
        <taxon>Betaproteobacteria</taxon>
        <taxon>Neisseriales</taxon>
        <taxon>Chromobacteriaceae</taxon>
        <taxon>Chromobacterium</taxon>
    </lineage>
</organism>
<dbReference type="InterPro" id="IPR003115">
    <property type="entry name" value="ParB_N"/>
</dbReference>
<dbReference type="Proteomes" id="UP001515641">
    <property type="component" value="Unassembled WGS sequence"/>
</dbReference>
<dbReference type="InterPro" id="IPR050336">
    <property type="entry name" value="Chromosome_partition/occlusion"/>
</dbReference>
<dbReference type="InterPro" id="IPR036086">
    <property type="entry name" value="ParB/Sulfiredoxin_sf"/>
</dbReference>
<feature type="domain" description="ParB-like N-terminal" evidence="1">
    <location>
        <begin position="5"/>
        <end position="94"/>
    </location>
</feature>